<dbReference type="Proteomes" id="UP001152795">
    <property type="component" value="Unassembled WGS sequence"/>
</dbReference>
<accession>A0A6S7ID46</accession>
<evidence type="ECO:0000313" key="2">
    <source>
        <dbReference type="Proteomes" id="UP001152795"/>
    </source>
</evidence>
<dbReference type="OrthoDB" id="5982285at2759"/>
<dbReference type="GO" id="GO:0005245">
    <property type="term" value="F:voltage-gated calcium channel activity"/>
    <property type="evidence" value="ECO:0007669"/>
    <property type="project" value="TreeGrafter"/>
</dbReference>
<dbReference type="EMBL" id="CACRXK020008510">
    <property type="protein sequence ID" value="CAB4014943.1"/>
    <property type="molecule type" value="Genomic_DNA"/>
</dbReference>
<dbReference type="AlphaFoldDB" id="A0A6S7ID46"/>
<dbReference type="InterPro" id="IPR051173">
    <property type="entry name" value="Ca_channel_alpha-2/delta"/>
</dbReference>
<sequence length="270" mass="31056">MLRVFVFLILLNKSRTDAFLEPVALSNVLAELKDEVLGVKRMQTFFDNSKFVYEKVDGKREIDLLSNLLRQRFHDNIFALEQIKTTVENAYSNQQVYSSPIYPECCNINPTETDYRFKTKVFRDRFCELRAKYVSKGAKHLSKSLKETMINNLNKNPDLKWQYFGSQEGILPVYPAFKFPSCDSYDNRVRPWYVEGIAPEPKDIVLIIDKSGSMEDIIGNKTLIEIAVSSAVSVLNSLNSNDRAPTTNEVMPPEVLTPRRVQTRSTDLHQ</sequence>
<name>A0A6S7ID46_PARCT</name>
<dbReference type="GO" id="GO:0005891">
    <property type="term" value="C:voltage-gated calcium channel complex"/>
    <property type="evidence" value="ECO:0007669"/>
    <property type="project" value="TreeGrafter"/>
</dbReference>
<gene>
    <name evidence="1" type="ORF">PACLA_8A061578</name>
</gene>
<organism evidence="1 2">
    <name type="scientific">Paramuricea clavata</name>
    <name type="common">Red gorgonian</name>
    <name type="synonym">Violescent sea-whip</name>
    <dbReference type="NCBI Taxonomy" id="317549"/>
    <lineage>
        <taxon>Eukaryota</taxon>
        <taxon>Metazoa</taxon>
        <taxon>Cnidaria</taxon>
        <taxon>Anthozoa</taxon>
        <taxon>Octocorallia</taxon>
        <taxon>Malacalcyonacea</taxon>
        <taxon>Plexauridae</taxon>
        <taxon>Paramuricea</taxon>
    </lineage>
</organism>
<comment type="caution">
    <text evidence="1">The sequence shown here is derived from an EMBL/GenBank/DDBJ whole genome shotgun (WGS) entry which is preliminary data.</text>
</comment>
<dbReference type="Gene3D" id="3.40.50.410">
    <property type="entry name" value="von Willebrand factor, type A domain"/>
    <property type="match status" value="1"/>
</dbReference>
<dbReference type="SUPFAM" id="SSF53300">
    <property type="entry name" value="vWA-like"/>
    <property type="match status" value="1"/>
</dbReference>
<dbReference type="PANTHER" id="PTHR10166:SF66">
    <property type="entry name" value="VWFA AND CACHE DOMAIN-CONTAINING PROTEIN CG16868"/>
    <property type="match status" value="1"/>
</dbReference>
<proteinExistence type="predicted"/>
<keyword evidence="2" id="KW-1185">Reference proteome</keyword>
<evidence type="ECO:0000313" key="1">
    <source>
        <dbReference type="EMBL" id="CAB4014943.1"/>
    </source>
</evidence>
<reference evidence="1" key="1">
    <citation type="submission" date="2020-04" db="EMBL/GenBank/DDBJ databases">
        <authorList>
            <person name="Alioto T."/>
            <person name="Alioto T."/>
            <person name="Gomez Garrido J."/>
        </authorList>
    </citation>
    <scope>NUCLEOTIDE SEQUENCE</scope>
    <source>
        <strain evidence="1">A484AB</strain>
    </source>
</reference>
<dbReference type="PANTHER" id="PTHR10166">
    <property type="entry name" value="VOLTAGE-DEPENDENT CALCIUM CHANNEL SUBUNIT ALPHA-2/DELTA-RELATED"/>
    <property type="match status" value="1"/>
</dbReference>
<dbReference type="InterPro" id="IPR036465">
    <property type="entry name" value="vWFA_dom_sf"/>
</dbReference>
<protein>
    <submittedName>
        <fullName evidence="1">Uncharacterized protein</fullName>
    </submittedName>
</protein>